<evidence type="ECO:0000313" key="2">
    <source>
        <dbReference type="Proteomes" id="UP000003009"/>
    </source>
</evidence>
<dbReference type="Proteomes" id="UP000003009">
    <property type="component" value="Unassembled WGS sequence"/>
</dbReference>
<gene>
    <name evidence="1" type="ORF">GCWU000324_00229</name>
</gene>
<dbReference type="AlphaFoldDB" id="C4GH97"/>
<evidence type="ECO:0008006" key="3">
    <source>
        <dbReference type="Google" id="ProtNLM"/>
    </source>
</evidence>
<organism evidence="1 2">
    <name type="scientific">Kingella oralis ATCC 51147</name>
    <dbReference type="NCBI Taxonomy" id="629741"/>
    <lineage>
        <taxon>Bacteria</taxon>
        <taxon>Pseudomonadati</taxon>
        <taxon>Pseudomonadota</taxon>
        <taxon>Betaproteobacteria</taxon>
        <taxon>Neisseriales</taxon>
        <taxon>Neisseriaceae</taxon>
        <taxon>Kingella</taxon>
    </lineage>
</organism>
<name>C4GH97_9NEIS</name>
<evidence type="ECO:0000313" key="1">
    <source>
        <dbReference type="EMBL" id="EEP68335.1"/>
    </source>
</evidence>
<comment type="caution">
    <text evidence="1">The sequence shown here is derived from an EMBL/GenBank/DDBJ whole genome shotgun (WGS) entry which is preliminary data.</text>
</comment>
<dbReference type="CDD" id="cd02440">
    <property type="entry name" value="AdoMet_MTases"/>
    <property type="match status" value="1"/>
</dbReference>
<reference evidence="1" key="1">
    <citation type="submission" date="2009-04" db="EMBL/GenBank/DDBJ databases">
        <authorList>
            <person name="Weinstock G."/>
            <person name="Sodergren E."/>
            <person name="Clifton S."/>
            <person name="Fulton L."/>
            <person name="Fulton B."/>
            <person name="Courtney L."/>
            <person name="Fronick C."/>
            <person name="Harrison M."/>
            <person name="Strong C."/>
            <person name="Farmer C."/>
            <person name="Delahaunty K."/>
            <person name="Markovic C."/>
            <person name="Hall O."/>
            <person name="Minx P."/>
            <person name="Tomlinson C."/>
            <person name="Mitreva M."/>
            <person name="Nelson J."/>
            <person name="Hou S."/>
            <person name="Wollam A."/>
            <person name="Pepin K.H."/>
            <person name="Johnson M."/>
            <person name="Bhonagiri V."/>
            <person name="Nash W.E."/>
            <person name="Warren W."/>
            <person name="Chinwalla A."/>
            <person name="Mardis E.R."/>
            <person name="Wilson R.K."/>
        </authorList>
    </citation>
    <scope>NUCLEOTIDE SEQUENCE [LARGE SCALE GENOMIC DNA]</scope>
    <source>
        <strain evidence="1">ATCC 51147</strain>
    </source>
</reference>
<keyword evidence="2" id="KW-1185">Reference proteome</keyword>
<dbReference type="STRING" id="629741.GCWU000324_00229"/>
<protein>
    <recommendedName>
        <fullName evidence="3">Methyltransferase domain protein</fullName>
    </recommendedName>
</protein>
<sequence length="207" mass="23112">MFMKPSFVSRLFSHVSQQSHEARAWLKRYARNPRNVGSILPSSKMLGRAMTAAALRYGARDALFIEAGAGNGAITRVLAQSLAGRNRLVACEFLPSFAQELQRRLPEIEVACCRVQDLPHWQEAGNKTIVSSLPFRSLAKDEARDIGAFLQSELHKNLRSVLVQFTYGLKNPIPLLAADASVESFRHAMVWHNSPPAAVWVYRLAVR</sequence>
<proteinExistence type="predicted"/>
<dbReference type="Gene3D" id="3.40.50.150">
    <property type="entry name" value="Vaccinia Virus protein VP39"/>
    <property type="match status" value="1"/>
</dbReference>
<accession>C4GH97</accession>
<dbReference type="SUPFAM" id="SSF53335">
    <property type="entry name" value="S-adenosyl-L-methionine-dependent methyltransferases"/>
    <property type="match status" value="1"/>
</dbReference>
<dbReference type="HOGENOM" id="CLU_085338_1_0_4"/>
<dbReference type="InterPro" id="IPR029063">
    <property type="entry name" value="SAM-dependent_MTases_sf"/>
</dbReference>
<dbReference type="EMBL" id="ACJW02000002">
    <property type="protein sequence ID" value="EEP68335.1"/>
    <property type="molecule type" value="Genomic_DNA"/>
</dbReference>